<dbReference type="Pfam" id="PF03992">
    <property type="entry name" value="ABM"/>
    <property type="match status" value="1"/>
</dbReference>
<name>A0A6I5RST0_9PSED</name>
<evidence type="ECO:0000259" key="1">
    <source>
        <dbReference type="PROSITE" id="PS51725"/>
    </source>
</evidence>
<organism evidence="2 3">
    <name type="scientific">Pseudomonas laurentiana</name>
    <dbReference type="NCBI Taxonomy" id="2364649"/>
    <lineage>
        <taxon>Bacteria</taxon>
        <taxon>Pseudomonadati</taxon>
        <taxon>Pseudomonadota</taxon>
        <taxon>Gammaproteobacteria</taxon>
        <taxon>Pseudomonadales</taxon>
        <taxon>Pseudomonadaceae</taxon>
        <taxon>Pseudomonas</taxon>
    </lineage>
</organism>
<dbReference type="PANTHER" id="PTHR33336">
    <property type="entry name" value="QUINOL MONOOXYGENASE YGIN-RELATED"/>
    <property type="match status" value="1"/>
</dbReference>
<evidence type="ECO:0000313" key="3">
    <source>
        <dbReference type="Proteomes" id="UP000471751"/>
    </source>
</evidence>
<proteinExistence type="predicted"/>
<gene>
    <name evidence="2" type="ORF">G3O07_18070</name>
</gene>
<sequence length="100" mass="11051">MIHVIARVIALPEHQAQVEAELRTMVAATRREPGNLRYDLFADLDGGAGFSLFETYADQTALEAHRDSAHYQAYRSRITGWLAASPEVQVLRALDQAALG</sequence>
<comment type="caution">
    <text evidence="2">The sequence shown here is derived from an EMBL/GenBank/DDBJ whole genome shotgun (WGS) entry which is preliminary data.</text>
</comment>
<dbReference type="Proteomes" id="UP000471751">
    <property type="component" value="Unassembled WGS sequence"/>
</dbReference>
<dbReference type="Gene3D" id="3.30.70.100">
    <property type="match status" value="1"/>
</dbReference>
<dbReference type="InterPro" id="IPR011008">
    <property type="entry name" value="Dimeric_a/b-barrel"/>
</dbReference>
<dbReference type="PROSITE" id="PS51725">
    <property type="entry name" value="ABM"/>
    <property type="match status" value="1"/>
</dbReference>
<feature type="domain" description="ABM" evidence="1">
    <location>
        <begin position="2"/>
        <end position="90"/>
    </location>
</feature>
<keyword evidence="2" id="KW-0560">Oxidoreductase</keyword>
<dbReference type="InterPro" id="IPR050744">
    <property type="entry name" value="AI-2_Isomerase_LsrG"/>
</dbReference>
<dbReference type="RefSeq" id="WP_163938578.1">
    <property type="nucleotide sequence ID" value="NZ_BMQU01000002.1"/>
</dbReference>
<dbReference type="SUPFAM" id="SSF54909">
    <property type="entry name" value="Dimeric alpha+beta barrel"/>
    <property type="match status" value="1"/>
</dbReference>
<dbReference type="EMBL" id="JAAHBT010000220">
    <property type="protein sequence ID" value="NES11212.1"/>
    <property type="molecule type" value="Genomic_DNA"/>
</dbReference>
<keyword evidence="3" id="KW-1185">Reference proteome</keyword>
<dbReference type="InterPro" id="IPR007138">
    <property type="entry name" value="ABM_dom"/>
</dbReference>
<protein>
    <submittedName>
        <fullName evidence="2">Antibiotic biosynthesis monooxygenase</fullName>
    </submittedName>
</protein>
<dbReference type="GO" id="GO:0004497">
    <property type="term" value="F:monooxygenase activity"/>
    <property type="evidence" value="ECO:0007669"/>
    <property type="project" value="UniProtKB-KW"/>
</dbReference>
<dbReference type="PANTHER" id="PTHR33336:SF3">
    <property type="entry name" value="ABM DOMAIN-CONTAINING PROTEIN"/>
    <property type="match status" value="1"/>
</dbReference>
<reference evidence="2 3" key="1">
    <citation type="submission" date="2020-02" db="EMBL/GenBank/DDBJ databases">
        <title>Broccoli isolated Pseudomonas sp.</title>
        <authorList>
            <person name="Fujikawa T."/>
            <person name="Sawada H."/>
        </authorList>
    </citation>
    <scope>NUCLEOTIDE SEQUENCE [LARGE SCALE GENOMIC DNA]</scope>
    <source>
        <strain evidence="2 3">JCM 32154</strain>
    </source>
</reference>
<keyword evidence="2" id="KW-0503">Monooxygenase</keyword>
<evidence type="ECO:0000313" key="2">
    <source>
        <dbReference type="EMBL" id="NES11212.1"/>
    </source>
</evidence>
<dbReference type="AlphaFoldDB" id="A0A6I5RST0"/>
<accession>A0A6I5RST0</accession>